<evidence type="ECO:0000313" key="3">
    <source>
        <dbReference type="Proteomes" id="UP000032740"/>
    </source>
</evidence>
<dbReference type="EMBL" id="FO681347">
    <property type="protein sequence ID" value="CCV64030.1"/>
    <property type="molecule type" value="Genomic_DNA"/>
</dbReference>
<keyword evidence="2" id="KW-0687">Ribonucleoprotein</keyword>
<organism evidence="2 3">
    <name type="scientific">Alteracholeplasma palmae (strain ATCC 49389 / J233)</name>
    <name type="common">Acholeplasma palmae</name>
    <dbReference type="NCBI Taxonomy" id="1318466"/>
    <lineage>
        <taxon>Bacteria</taxon>
        <taxon>Bacillati</taxon>
        <taxon>Mycoplasmatota</taxon>
        <taxon>Mollicutes</taxon>
        <taxon>Acholeplasmatales</taxon>
        <taxon>Acholeplasmataceae</taxon>
        <taxon>Acholeplasma</taxon>
    </lineage>
</organism>
<reference evidence="2 3" key="1">
    <citation type="journal article" date="2013" name="J. Mol. Microbiol. Biotechnol.">
        <title>Analysis of the Complete Genomes of Acholeplasma brassicae , A. palmae and A. laidlawii and Their Comparison to the Obligate Parasites from ' Candidatus Phytoplasma'.</title>
        <authorList>
            <person name="Kube M."/>
            <person name="Siewert C."/>
            <person name="Migdoll A.M."/>
            <person name="Duduk B."/>
            <person name="Holz S."/>
            <person name="Rabus R."/>
            <person name="Seemuller E."/>
            <person name="Mitrovic J."/>
            <person name="Muller I."/>
            <person name="Buttner C."/>
            <person name="Reinhardt R."/>
        </authorList>
    </citation>
    <scope>NUCLEOTIDE SEQUENCE [LARGE SCALE GENOMIC DNA]</scope>
    <source>
        <strain evidence="2 3">J233</strain>
    </source>
</reference>
<dbReference type="Gene3D" id="3.30.1330.30">
    <property type="match status" value="1"/>
</dbReference>
<feature type="domain" description="Ribosomal protein eL8/eL30/eS12/Gadd45" evidence="1">
    <location>
        <begin position="2"/>
        <end position="90"/>
    </location>
</feature>
<dbReference type="Proteomes" id="UP000032740">
    <property type="component" value="Chromosome"/>
</dbReference>
<accession>U4KP88</accession>
<dbReference type="AlphaFoldDB" id="U4KP88"/>
<dbReference type="OrthoDB" id="384830at2"/>
<gene>
    <name evidence="2" type="ORF">BN85404530</name>
</gene>
<dbReference type="GO" id="GO:0005840">
    <property type="term" value="C:ribosome"/>
    <property type="evidence" value="ECO:0007669"/>
    <property type="project" value="UniProtKB-KW"/>
</dbReference>
<dbReference type="HOGENOM" id="CLU_157804_5_0_14"/>
<dbReference type="STRING" id="1318466.BN85404530"/>
<dbReference type="InterPro" id="IPR004038">
    <property type="entry name" value="Ribosomal_eL8/eL30/eS12/Gad45"/>
</dbReference>
<dbReference type="RefSeq" id="WP_026657048.1">
    <property type="nucleotide sequence ID" value="NC_022538.1"/>
</dbReference>
<keyword evidence="3" id="KW-1185">Reference proteome</keyword>
<dbReference type="KEGG" id="apal:BN85404530"/>
<protein>
    <submittedName>
        <fullName evidence="2">Ribosomal protein L7A family protein</fullName>
    </submittedName>
</protein>
<proteinExistence type="predicted"/>
<evidence type="ECO:0000259" key="1">
    <source>
        <dbReference type="Pfam" id="PF01248"/>
    </source>
</evidence>
<dbReference type="Pfam" id="PF01248">
    <property type="entry name" value="Ribosomal_L7Ae"/>
    <property type="match status" value="1"/>
</dbReference>
<evidence type="ECO:0000313" key="2">
    <source>
        <dbReference type="EMBL" id="CCV64030.1"/>
    </source>
</evidence>
<sequence>MNKTLGLAYIAKKVVVGTDFVVESLRKKKLFLVVIATDASDNTKKKIYDKSKTYETQVIERLNSEELSKAIGMHNVKVIGILDKGFSDLLVK</sequence>
<keyword evidence="2" id="KW-0689">Ribosomal protein</keyword>
<name>U4KP88_ALTPJ</name>
<dbReference type="InterPro" id="IPR029064">
    <property type="entry name" value="Ribosomal_eL30-like_sf"/>
</dbReference>
<dbReference type="SUPFAM" id="SSF55315">
    <property type="entry name" value="L30e-like"/>
    <property type="match status" value="1"/>
</dbReference>